<dbReference type="PANTHER" id="PTHR30348">
    <property type="entry name" value="UNCHARACTERIZED PROTEIN YECE"/>
    <property type="match status" value="1"/>
</dbReference>
<comment type="caution">
    <text evidence="1">The sequence shown here is derived from an EMBL/GenBank/DDBJ whole genome shotgun (WGS) entry which is preliminary data.</text>
</comment>
<evidence type="ECO:0000313" key="2">
    <source>
        <dbReference type="Proteomes" id="UP001204376"/>
    </source>
</evidence>
<dbReference type="PANTHER" id="PTHR30348:SF9">
    <property type="entry name" value="UPF0759 PROTEIN YECE"/>
    <property type="match status" value="1"/>
</dbReference>
<dbReference type="Proteomes" id="UP001204376">
    <property type="component" value="Unassembled WGS sequence"/>
</dbReference>
<dbReference type="Pfam" id="PF01904">
    <property type="entry name" value="DUF72"/>
    <property type="match status" value="1"/>
</dbReference>
<protein>
    <submittedName>
        <fullName evidence="1">DUF72 domain-containing protein</fullName>
    </submittedName>
</protein>
<dbReference type="EMBL" id="JANHOH010000001">
    <property type="protein sequence ID" value="MCQ6958287.1"/>
    <property type="molecule type" value="Genomic_DNA"/>
</dbReference>
<organism evidence="1 2">
    <name type="scientific">Mucilaginibacter aquariorum</name>
    <dbReference type="NCBI Taxonomy" id="2967225"/>
    <lineage>
        <taxon>Bacteria</taxon>
        <taxon>Pseudomonadati</taxon>
        <taxon>Bacteroidota</taxon>
        <taxon>Sphingobacteriia</taxon>
        <taxon>Sphingobacteriales</taxon>
        <taxon>Sphingobacteriaceae</taxon>
        <taxon>Mucilaginibacter</taxon>
    </lineage>
</organism>
<evidence type="ECO:0000313" key="1">
    <source>
        <dbReference type="EMBL" id="MCQ6958287.1"/>
    </source>
</evidence>
<keyword evidence="2" id="KW-1185">Reference proteome</keyword>
<reference evidence="1 2" key="1">
    <citation type="submission" date="2022-07" db="EMBL/GenBank/DDBJ databases">
        <title>Mucilaginibacter sp. JC4.</title>
        <authorList>
            <person name="Le V."/>
            <person name="Ko S.-R."/>
            <person name="Ahn C.-Y."/>
            <person name="Oh H.-M."/>
        </authorList>
    </citation>
    <scope>NUCLEOTIDE SEQUENCE [LARGE SCALE GENOMIC DNA]</scope>
    <source>
        <strain evidence="1 2">JC4</strain>
    </source>
</reference>
<dbReference type="SUPFAM" id="SSF117396">
    <property type="entry name" value="TM1631-like"/>
    <property type="match status" value="1"/>
</dbReference>
<dbReference type="Gene3D" id="3.20.20.410">
    <property type="entry name" value="Protein of unknown function UPF0759"/>
    <property type="match status" value="1"/>
</dbReference>
<proteinExistence type="predicted"/>
<dbReference type="InterPro" id="IPR036520">
    <property type="entry name" value="UPF0759_sf"/>
</dbReference>
<dbReference type="InterPro" id="IPR002763">
    <property type="entry name" value="DUF72"/>
</dbReference>
<gene>
    <name evidence="1" type="ORF">NPE20_09975</name>
</gene>
<accession>A0ABT1T168</accession>
<sequence length="298" mass="34738">MEFGRVESSELSDIDFGLPVDSDLTNKTLAASDNKDNLTIQVGCTRWGNRGWVGRIYPPKTPDKELLNEYCKHFNTIELNASFYVIPKLDDVKRWREQVDGRPDFRFCPRFPQTITHIRRLRNAEVQTAQFYEAIHGFGDKLGALMLQVGENLSPKDFDHLKSYLEALPANPPVFLEVRNKEWFKEGDARLRLFKMLHDLKVGAVITDSAGRRDCVHMELPTPHTMIRFVGSNLHRTDYTRADAWVQRVKRWREKGLKTLWFFVHQLDENKSPEMCDYIIKQLNKELGMNLTPPKFLK</sequence>
<name>A0ABT1T168_9SPHI</name>
<dbReference type="RefSeq" id="WP_256538464.1">
    <property type="nucleotide sequence ID" value="NZ_JANHOH010000001.1"/>
</dbReference>